<accession>A0A645FD80</accession>
<dbReference type="AlphaFoldDB" id="A0A645FD80"/>
<dbReference type="EMBL" id="VSSQ01058584">
    <property type="protein sequence ID" value="MPN12267.1"/>
    <property type="molecule type" value="Genomic_DNA"/>
</dbReference>
<organism evidence="1">
    <name type="scientific">bioreactor metagenome</name>
    <dbReference type="NCBI Taxonomy" id="1076179"/>
    <lineage>
        <taxon>unclassified sequences</taxon>
        <taxon>metagenomes</taxon>
        <taxon>ecological metagenomes</taxon>
    </lineage>
</organism>
<name>A0A645FD80_9ZZZZ</name>
<reference evidence="1" key="1">
    <citation type="submission" date="2019-08" db="EMBL/GenBank/DDBJ databases">
        <authorList>
            <person name="Kucharzyk K."/>
            <person name="Murdoch R.W."/>
            <person name="Higgins S."/>
            <person name="Loffler F."/>
        </authorList>
    </citation>
    <scope>NUCLEOTIDE SEQUENCE</scope>
</reference>
<comment type="caution">
    <text evidence="1">The sequence shown here is derived from an EMBL/GenBank/DDBJ whole genome shotgun (WGS) entry which is preliminary data.</text>
</comment>
<sequence length="71" mass="8408">MQRQATEKDFQAWSAFFGKIAFYTFRYIEPDRKADTAQNDKRSDDIVHQWVMDIIHEADISHRIESGITKC</sequence>
<proteinExistence type="predicted"/>
<gene>
    <name evidence="1" type="ORF">SDC9_159582</name>
</gene>
<evidence type="ECO:0000313" key="1">
    <source>
        <dbReference type="EMBL" id="MPN12267.1"/>
    </source>
</evidence>
<protein>
    <submittedName>
        <fullName evidence="1">Uncharacterized protein</fullName>
    </submittedName>
</protein>